<dbReference type="Pfam" id="PF13649">
    <property type="entry name" value="Methyltransf_25"/>
    <property type="match status" value="1"/>
</dbReference>
<dbReference type="PANTHER" id="PTHR43464:SF19">
    <property type="entry name" value="UBIQUINONE BIOSYNTHESIS O-METHYLTRANSFERASE, MITOCHONDRIAL"/>
    <property type="match status" value="1"/>
</dbReference>
<evidence type="ECO:0000256" key="3">
    <source>
        <dbReference type="ARBA" id="ARBA00022691"/>
    </source>
</evidence>
<dbReference type="CDD" id="cd02440">
    <property type="entry name" value="AdoMet_MTases"/>
    <property type="match status" value="1"/>
</dbReference>
<dbReference type="GO" id="GO:0032259">
    <property type="term" value="P:methylation"/>
    <property type="evidence" value="ECO:0007669"/>
    <property type="project" value="UniProtKB-KW"/>
</dbReference>
<dbReference type="Gene3D" id="2.20.130.10">
    <property type="entry name" value="CAC2371-like domains"/>
    <property type="match status" value="1"/>
</dbReference>
<evidence type="ECO:0000313" key="6">
    <source>
        <dbReference type="EMBL" id="SCF36735.1"/>
    </source>
</evidence>
<evidence type="ECO:0000256" key="4">
    <source>
        <dbReference type="SAM" id="MobiDB-lite"/>
    </source>
</evidence>
<reference evidence="7" key="1">
    <citation type="submission" date="2016-06" db="EMBL/GenBank/DDBJ databases">
        <authorList>
            <person name="Varghese N."/>
            <person name="Submissions Spin"/>
        </authorList>
    </citation>
    <scope>NUCLEOTIDE SEQUENCE [LARGE SCALE GENOMIC DNA]</scope>
    <source>
        <strain evidence="7">DSM 43168</strain>
    </source>
</reference>
<dbReference type="SUPFAM" id="SSF53335">
    <property type="entry name" value="S-adenosyl-L-methionine-dependent methyltransferases"/>
    <property type="match status" value="1"/>
</dbReference>
<feature type="domain" description="Methyltransferase" evidence="5">
    <location>
        <begin position="71"/>
        <end position="161"/>
    </location>
</feature>
<dbReference type="PANTHER" id="PTHR43464">
    <property type="entry name" value="METHYLTRANSFERASE"/>
    <property type="match status" value="1"/>
</dbReference>
<evidence type="ECO:0000256" key="1">
    <source>
        <dbReference type="ARBA" id="ARBA00022603"/>
    </source>
</evidence>
<dbReference type="InterPro" id="IPR029063">
    <property type="entry name" value="SAM-dependent_MTases_sf"/>
</dbReference>
<sequence>MSGRRARQAAGTGLRGGAGTSGGAGAAAAGANLLTDNPALYEAQFPDPQHLAAGFVDDLLRRYAPPGPRLLDVGCGTGRDAGWLAQLGWAVTGIDTSTAMLAHARRRHPRVRFVAADMRGFDLDARFDAVTCLDSALLYCHTNADLTAFLARCHAHLAPGGLLLAELRNGAFFLGNTELLDGTSVRTVPWRGVAYTSRTRLWIDHAAQLLRRERAWSWPGAPEPLVQTSAWRLLFPQELRHLLDTAGFDVLAMFDAPGPRTEPPWRPGAALSTTLRGDRLHLLARRRPSRLEETP</sequence>
<keyword evidence="3" id="KW-0949">S-adenosyl-L-methionine</keyword>
<proteinExistence type="predicted"/>
<dbReference type="Gene3D" id="3.40.50.150">
    <property type="entry name" value="Vaccinia Virus protein VP39"/>
    <property type="match status" value="1"/>
</dbReference>
<accession>A0A1C4ZUX2</accession>
<evidence type="ECO:0000259" key="5">
    <source>
        <dbReference type="Pfam" id="PF13649"/>
    </source>
</evidence>
<dbReference type="RefSeq" id="WP_256095724.1">
    <property type="nucleotide sequence ID" value="NZ_FMCT01000010.1"/>
</dbReference>
<dbReference type="AlphaFoldDB" id="A0A1C4ZUX2"/>
<keyword evidence="7" id="KW-1185">Reference proteome</keyword>
<evidence type="ECO:0000313" key="7">
    <source>
        <dbReference type="Proteomes" id="UP000183585"/>
    </source>
</evidence>
<dbReference type="GO" id="GO:0008168">
    <property type="term" value="F:methyltransferase activity"/>
    <property type="evidence" value="ECO:0007669"/>
    <property type="project" value="UniProtKB-KW"/>
</dbReference>
<organism evidence="6 7">
    <name type="scientific">Micromonospora carbonacea</name>
    <dbReference type="NCBI Taxonomy" id="47853"/>
    <lineage>
        <taxon>Bacteria</taxon>
        <taxon>Bacillati</taxon>
        <taxon>Actinomycetota</taxon>
        <taxon>Actinomycetes</taxon>
        <taxon>Micromonosporales</taxon>
        <taxon>Micromonosporaceae</taxon>
        <taxon>Micromonospora</taxon>
    </lineage>
</organism>
<dbReference type="EMBL" id="FMCT01000010">
    <property type="protein sequence ID" value="SCF36735.1"/>
    <property type="molecule type" value="Genomic_DNA"/>
</dbReference>
<protein>
    <submittedName>
        <fullName evidence="6">Methyltransferase domain-containing protein</fullName>
    </submittedName>
</protein>
<keyword evidence="2 6" id="KW-0808">Transferase</keyword>
<dbReference type="InterPro" id="IPR041698">
    <property type="entry name" value="Methyltransf_25"/>
</dbReference>
<dbReference type="Proteomes" id="UP000183585">
    <property type="component" value="Unassembled WGS sequence"/>
</dbReference>
<evidence type="ECO:0000256" key="2">
    <source>
        <dbReference type="ARBA" id="ARBA00022679"/>
    </source>
</evidence>
<name>A0A1C4ZUX2_9ACTN</name>
<dbReference type="STRING" id="47853.TK50_30625"/>
<gene>
    <name evidence="6" type="ORF">GA0070563_11016</name>
</gene>
<keyword evidence="1 6" id="KW-0489">Methyltransferase</keyword>
<feature type="region of interest" description="Disordered" evidence="4">
    <location>
        <begin position="1"/>
        <end position="21"/>
    </location>
</feature>